<reference evidence="1" key="1">
    <citation type="submission" date="2019-12" db="EMBL/GenBank/DDBJ databases">
        <title>Genome sequencing and annotation of Brassica cretica.</title>
        <authorList>
            <person name="Studholme D.J."/>
            <person name="Sarris P."/>
        </authorList>
    </citation>
    <scope>NUCLEOTIDE SEQUENCE</scope>
    <source>
        <strain evidence="1">PFS-109/04</strain>
        <tissue evidence="1">Leaf</tissue>
    </source>
</reference>
<dbReference type="Proteomes" id="UP000712600">
    <property type="component" value="Unassembled WGS sequence"/>
</dbReference>
<evidence type="ECO:0000313" key="1">
    <source>
        <dbReference type="EMBL" id="KAF3504948.1"/>
    </source>
</evidence>
<dbReference type="EMBL" id="QGKX02001621">
    <property type="protein sequence ID" value="KAF3504948.1"/>
    <property type="molecule type" value="Genomic_DNA"/>
</dbReference>
<organism evidence="1 2">
    <name type="scientific">Brassica cretica</name>
    <name type="common">Mustard</name>
    <dbReference type="NCBI Taxonomy" id="69181"/>
    <lineage>
        <taxon>Eukaryota</taxon>
        <taxon>Viridiplantae</taxon>
        <taxon>Streptophyta</taxon>
        <taxon>Embryophyta</taxon>
        <taxon>Tracheophyta</taxon>
        <taxon>Spermatophyta</taxon>
        <taxon>Magnoliopsida</taxon>
        <taxon>eudicotyledons</taxon>
        <taxon>Gunneridae</taxon>
        <taxon>Pentapetalae</taxon>
        <taxon>rosids</taxon>
        <taxon>malvids</taxon>
        <taxon>Brassicales</taxon>
        <taxon>Brassicaceae</taxon>
        <taxon>Brassiceae</taxon>
        <taxon>Brassica</taxon>
    </lineage>
</organism>
<accession>A0A8S9NU16</accession>
<dbReference type="AlphaFoldDB" id="A0A8S9NU16"/>
<evidence type="ECO:0000313" key="2">
    <source>
        <dbReference type="Proteomes" id="UP000712600"/>
    </source>
</evidence>
<name>A0A8S9NU16_BRACR</name>
<sequence>MFKPPAELCWYCCGGGDSDLVSLYVTDANPIVGFFFAGTPNVSDTEWRRALFLENVCMYSSCLVSEIVLSSSSYVFLHVSV</sequence>
<gene>
    <name evidence="1" type="ORF">F2Q69_00039989</name>
</gene>
<protein>
    <submittedName>
        <fullName evidence="1">Uncharacterized protein</fullName>
    </submittedName>
</protein>
<proteinExistence type="predicted"/>
<comment type="caution">
    <text evidence="1">The sequence shown here is derived from an EMBL/GenBank/DDBJ whole genome shotgun (WGS) entry which is preliminary data.</text>
</comment>